<protein>
    <submittedName>
        <fullName evidence="4">NAD(P)-dependent dehydrogenase (Short-subunit alcohol dehydrogenase family)</fullName>
    </submittedName>
</protein>
<dbReference type="InterPro" id="IPR051122">
    <property type="entry name" value="SDR_DHRS6-like"/>
</dbReference>
<dbReference type="InterPro" id="IPR057326">
    <property type="entry name" value="KR_dom"/>
</dbReference>
<dbReference type="SUPFAM" id="SSF51735">
    <property type="entry name" value="NAD(P)-binding Rossmann-fold domains"/>
    <property type="match status" value="1"/>
</dbReference>
<feature type="domain" description="Ketoreductase" evidence="3">
    <location>
        <begin position="10"/>
        <end position="206"/>
    </location>
</feature>
<dbReference type="GO" id="GO:0016491">
    <property type="term" value="F:oxidoreductase activity"/>
    <property type="evidence" value="ECO:0007669"/>
    <property type="project" value="UniProtKB-KW"/>
</dbReference>
<dbReference type="FunFam" id="3.40.50.720:FF:000084">
    <property type="entry name" value="Short-chain dehydrogenase reductase"/>
    <property type="match status" value="1"/>
</dbReference>
<evidence type="ECO:0000313" key="5">
    <source>
        <dbReference type="Proteomes" id="UP000278222"/>
    </source>
</evidence>
<keyword evidence="2" id="KW-0560">Oxidoreductase</keyword>
<keyword evidence="5" id="KW-1185">Reference proteome</keyword>
<evidence type="ECO:0000313" key="4">
    <source>
        <dbReference type="EMBL" id="ROP83791.1"/>
    </source>
</evidence>
<evidence type="ECO:0000259" key="3">
    <source>
        <dbReference type="SMART" id="SM00822"/>
    </source>
</evidence>
<dbReference type="InterPro" id="IPR002347">
    <property type="entry name" value="SDR_fam"/>
</dbReference>
<sequence length="257" mass="26871">MIAKGRFAEKVVVVTGAASGIGLATAVRFAEEGARGVIAVDIDGERLTRVIATTGLANLLHLCVDVAADESPATIVGMANDRFGRLDVLVNNAGIGGSRPIDEVTDEAMDRMLSVNLRSIMRLTRAALPLLPRPGGRIINTGSVFGLSGFPGSAVYGATKAAVMQLTRQMASDYAGQGILVNGVAPGCIDTGMTGRRIREDAWYQKAMIETTPMGRVGRPEEIASVVAFLASDDASFIAGAIIPVDGGWSGNHFMPR</sequence>
<dbReference type="Pfam" id="PF13561">
    <property type="entry name" value="adh_short_C2"/>
    <property type="match status" value="1"/>
</dbReference>
<comment type="caution">
    <text evidence="4">The sequence shown here is derived from an EMBL/GenBank/DDBJ whole genome shotgun (WGS) entry which is preliminary data.</text>
</comment>
<dbReference type="RefSeq" id="WP_123693631.1">
    <property type="nucleotide sequence ID" value="NZ_AP019700.1"/>
</dbReference>
<dbReference type="OrthoDB" id="7375193at2"/>
<accession>A0A3N1KT79</accession>
<dbReference type="PRINTS" id="PR00081">
    <property type="entry name" value="GDHRDH"/>
</dbReference>
<dbReference type="PANTHER" id="PTHR43477">
    <property type="entry name" value="DIHYDROANTICAPSIN 7-DEHYDROGENASE"/>
    <property type="match status" value="1"/>
</dbReference>
<dbReference type="AlphaFoldDB" id="A0A3N1KT79"/>
<name>A0A3N1KT79_9PROT</name>
<comment type="similarity">
    <text evidence="1">Belongs to the short-chain dehydrogenases/reductases (SDR) family.</text>
</comment>
<dbReference type="EMBL" id="RJKX01000016">
    <property type="protein sequence ID" value="ROP83791.1"/>
    <property type="molecule type" value="Genomic_DNA"/>
</dbReference>
<evidence type="ECO:0000256" key="1">
    <source>
        <dbReference type="ARBA" id="ARBA00006484"/>
    </source>
</evidence>
<dbReference type="PRINTS" id="PR00080">
    <property type="entry name" value="SDRFAMILY"/>
</dbReference>
<dbReference type="PANTHER" id="PTHR43477:SF1">
    <property type="entry name" value="DIHYDROANTICAPSIN 7-DEHYDROGENASE"/>
    <property type="match status" value="1"/>
</dbReference>
<dbReference type="SMART" id="SM00822">
    <property type="entry name" value="PKS_KR"/>
    <property type="match status" value="1"/>
</dbReference>
<evidence type="ECO:0000256" key="2">
    <source>
        <dbReference type="ARBA" id="ARBA00023002"/>
    </source>
</evidence>
<gene>
    <name evidence="4" type="ORF">EDC65_4440</name>
</gene>
<proteinExistence type="inferred from homology"/>
<dbReference type="NCBIfam" id="NF005559">
    <property type="entry name" value="PRK07231.1"/>
    <property type="match status" value="1"/>
</dbReference>
<dbReference type="Gene3D" id="3.40.50.720">
    <property type="entry name" value="NAD(P)-binding Rossmann-like Domain"/>
    <property type="match status" value="1"/>
</dbReference>
<dbReference type="CDD" id="cd05233">
    <property type="entry name" value="SDR_c"/>
    <property type="match status" value="1"/>
</dbReference>
<dbReference type="Proteomes" id="UP000278222">
    <property type="component" value="Unassembled WGS sequence"/>
</dbReference>
<organism evidence="4 5">
    <name type="scientific">Stella humosa</name>
    <dbReference type="NCBI Taxonomy" id="94"/>
    <lineage>
        <taxon>Bacteria</taxon>
        <taxon>Pseudomonadati</taxon>
        <taxon>Pseudomonadota</taxon>
        <taxon>Alphaproteobacteria</taxon>
        <taxon>Rhodospirillales</taxon>
        <taxon>Stellaceae</taxon>
        <taxon>Stella</taxon>
    </lineage>
</organism>
<dbReference type="InterPro" id="IPR036291">
    <property type="entry name" value="NAD(P)-bd_dom_sf"/>
</dbReference>
<dbReference type="InterPro" id="IPR020904">
    <property type="entry name" value="Sc_DH/Rdtase_CS"/>
</dbReference>
<dbReference type="PROSITE" id="PS00061">
    <property type="entry name" value="ADH_SHORT"/>
    <property type="match status" value="1"/>
</dbReference>
<reference evidence="4 5" key="1">
    <citation type="submission" date="2018-11" db="EMBL/GenBank/DDBJ databases">
        <title>Genomic Encyclopedia of Type Strains, Phase IV (KMG-IV): sequencing the most valuable type-strain genomes for metagenomic binning, comparative biology and taxonomic classification.</title>
        <authorList>
            <person name="Goeker M."/>
        </authorList>
    </citation>
    <scope>NUCLEOTIDE SEQUENCE [LARGE SCALE GENOMIC DNA]</scope>
    <source>
        <strain evidence="4 5">DSM 5900</strain>
    </source>
</reference>